<name>A0AAW1TRF8_9CUCU</name>
<evidence type="ECO:0000313" key="2">
    <source>
        <dbReference type="Proteomes" id="UP001431783"/>
    </source>
</evidence>
<dbReference type="EMBL" id="JARQZJ010000004">
    <property type="protein sequence ID" value="KAK9870924.1"/>
    <property type="molecule type" value="Genomic_DNA"/>
</dbReference>
<protein>
    <recommendedName>
        <fullName evidence="3">Endonuclease-reverse transcriptase</fullName>
    </recommendedName>
</protein>
<sequence length="174" mass="20903">IKPQALYASETILTRSDMENILKEERKIIRKILGPKRTEEGYRLHSRKTTQQMSNIAADIRKRRLKFYGHISRLSPTRIAYRILKYIKGVKSTTPWITQVEIDLQKARIDQTDIQDRNTYRNKIHQWNVMPENEVLKKPGTRWTKERKKIHREKMREVWKNRNRTLLDESGCFA</sequence>
<reference evidence="1 2" key="1">
    <citation type="submission" date="2023-03" db="EMBL/GenBank/DDBJ databases">
        <title>Genome insight into feeding habits of ladybird beetles.</title>
        <authorList>
            <person name="Li H.-S."/>
            <person name="Huang Y.-H."/>
            <person name="Pang H."/>
        </authorList>
    </citation>
    <scope>NUCLEOTIDE SEQUENCE [LARGE SCALE GENOMIC DNA]</scope>
    <source>
        <strain evidence="1">SYSU_2023b</strain>
        <tissue evidence="1">Whole body</tissue>
    </source>
</reference>
<proteinExistence type="predicted"/>
<gene>
    <name evidence="1" type="ORF">WA026_009887</name>
</gene>
<evidence type="ECO:0000313" key="1">
    <source>
        <dbReference type="EMBL" id="KAK9870924.1"/>
    </source>
</evidence>
<comment type="caution">
    <text evidence="1">The sequence shown here is derived from an EMBL/GenBank/DDBJ whole genome shotgun (WGS) entry which is preliminary data.</text>
</comment>
<keyword evidence="2" id="KW-1185">Reference proteome</keyword>
<dbReference type="Proteomes" id="UP001431783">
    <property type="component" value="Unassembled WGS sequence"/>
</dbReference>
<evidence type="ECO:0008006" key="3">
    <source>
        <dbReference type="Google" id="ProtNLM"/>
    </source>
</evidence>
<organism evidence="1 2">
    <name type="scientific">Henosepilachna vigintioctopunctata</name>
    <dbReference type="NCBI Taxonomy" id="420089"/>
    <lineage>
        <taxon>Eukaryota</taxon>
        <taxon>Metazoa</taxon>
        <taxon>Ecdysozoa</taxon>
        <taxon>Arthropoda</taxon>
        <taxon>Hexapoda</taxon>
        <taxon>Insecta</taxon>
        <taxon>Pterygota</taxon>
        <taxon>Neoptera</taxon>
        <taxon>Endopterygota</taxon>
        <taxon>Coleoptera</taxon>
        <taxon>Polyphaga</taxon>
        <taxon>Cucujiformia</taxon>
        <taxon>Coccinelloidea</taxon>
        <taxon>Coccinellidae</taxon>
        <taxon>Epilachninae</taxon>
        <taxon>Epilachnini</taxon>
        <taxon>Henosepilachna</taxon>
    </lineage>
</organism>
<accession>A0AAW1TRF8</accession>
<dbReference type="AlphaFoldDB" id="A0AAW1TRF8"/>
<feature type="non-terminal residue" evidence="1">
    <location>
        <position position="1"/>
    </location>
</feature>